<accession>A0A7W6LWH6</accession>
<protein>
    <submittedName>
        <fullName evidence="1">Uncharacterized protein</fullName>
    </submittedName>
</protein>
<sequence>MAGKGKIVTRYVAQSGDVILKGVASVVLLLGAELALASAPGDIVPQGNALPPATWQERNHPDMPTLPQCDLDGARAVYKMAELPETVSSEIARVFASGGISEADGPFNSTDFVDGPVPRRRFLRGYRSGDYWIIWFEVGGNAGGPRTIALRRFIRAPASSPAFQARPGTIFAGDLCAASKAILAGVVSANGG</sequence>
<proteinExistence type="predicted"/>
<evidence type="ECO:0000313" key="2">
    <source>
        <dbReference type="Proteomes" id="UP000590524"/>
    </source>
</evidence>
<evidence type="ECO:0000313" key="1">
    <source>
        <dbReference type="EMBL" id="MBB4151028.1"/>
    </source>
</evidence>
<gene>
    <name evidence="1" type="ORF">GGQ90_004839</name>
</gene>
<name>A0A7W6LWH6_9SPHN</name>
<dbReference type="Proteomes" id="UP000590524">
    <property type="component" value="Unassembled WGS sequence"/>
</dbReference>
<organism evidence="1 2">
    <name type="scientific">Sphingobium scionense</name>
    <dbReference type="NCBI Taxonomy" id="1404341"/>
    <lineage>
        <taxon>Bacteria</taxon>
        <taxon>Pseudomonadati</taxon>
        <taxon>Pseudomonadota</taxon>
        <taxon>Alphaproteobacteria</taxon>
        <taxon>Sphingomonadales</taxon>
        <taxon>Sphingomonadaceae</taxon>
        <taxon>Sphingobium</taxon>
    </lineage>
</organism>
<comment type="caution">
    <text evidence="1">The sequence shown here is derived from an EMBL/GenBank/DDBJ whole genome shotgun (WGS) entry which is preliminary data.</text>
</comment>
<dbReference type="RefSeq" id="WP_188084173.1">
    <property type="nucleotide sequence ID" value="NZ_JACIEU010000028.1"/>
</dbReference>
<dbReference type="AlphaFoldDB" id="A0A7W6LWH6"/>
<dbReference type="EMBL" id="JACIEU010000028">
    <property type="protein sequence ID" value="MBB4151028.1"/>
    <property type="molecule type" value="Genomic_DNA"/>
</dbReference>
<reference evidence="1 2" key="1">
    <citation type="submission" date="2020-08" db="EMBL/GenBank/DDBJ databases">
        <title>Genomic Encyclopedia of Type Strains, Phase IV (KMG-IV): sequencing the most valuable type-strain genomes for metagenomic binning, comparative biology and taxonomic classification.</title>
        <authorList>
            <person name="Goeker M."/>
        </authorList>
    </citation>
    <scope>NUCLEOTIDE SEQUENCE [LARGE SCALE GENOMIC DNA]</scope>
    <source>
        <strain evidence="1 2">DSM 19371</strain>
    </source>
</reference>
<keyword evidence="2" id="KW-1185">Reference proteome</keyword>